<keyword evidence="2" id="KW-1185">Reference proteome</keyword>
<protein>
    <submittedName>
        <fullName evidence="1">Uncharacterized protein</fullName>
    </submittedName>
</protein>
<dbReference type="EMBL" id="VSRR010002090">
    <property type="protein sequence ID" value="MPC29547.1"/>
    <property type="molecule type" value="Genomic_DNA"/>
</dbReference>
<reference evidence="1 2" key="1">
    <citation type="submission" date="2019-05" db="EMBL/GenBank/DDBJ databases">
        <title>Another draft genome of Portunus trituberculatus and its Hox gene families provides insights of decapod evolution.</title>
        <authorList>
            <person name="Jeong J.-H."/>
            <person name="Song I."/>
            <person name="Kim S."/>
            <person name="Choi T."/>
            <person name="Kim D."/>
            <person name="Ryu S."/>
            <person name="Kim W."/>
        </authorList>
    </citation>
    <scope>NUCLEOTIDE SEQUENCE [LARGE SCALE GENOMIC DNA]</scope>
    <source>
        <tissue evidence="1">Muscle</tissue>
    </source>
</reference>
<dbReference type="AlphaFoldDB" id="A0A5B7E870"/>
<evidence type="ECO:0000313" key="2">
    <source>
        <dbReference type="Proteomes" id="UP000324222"/>
    </source>
</evidence>
<accession>A0A5B7E870</accession>
<name>A0A5B7E870_PORTR</name>
<comment type="caution">
    <text evidence="1">The sequence shown here is derived from an EMBL/GenBank/DDBJ whole genome shotgun (WGS) entry which is preliminary data.</text>
</comment>
<organism evidence="1 2">
    <name type="scientific">Portunus trituberculatus</name>
    <name type="common">Swimming crab</name>
    <name type="synonym">Neptunus trituberculatus</name>
    <dbReference type="NCBI Taxonomy" id="210409"/>
    <lineage>
        <taxon>Eukaryota</taxon>
        <taxon>Metazoa</taxon>
        <taxon>Ecdysozoa</taxon>
        <taxon>Arthropoda</taxon>
        <taxon>Crustacea</taxon>
        <taxon>Multicrustacea</taxon>
        <taxon>Malacostraca</taxon>
        <taxon>Eumalacostraca</taxon>
        <taxon>Eucarida</taxon>
        <taxon>Decapoda</taxon>
        <taxon>Pleocyemata</taxon>
        <taxon>Brachyura</taxon>
        <taxon>Eubrachyura</taxon>
        <taxon>Portunoidea</taxon>
        <taxon>Portunidae</taxon>
        <taxon>Portuninae</taxon>
        <taxon>Portunus</taxon>
    </lineage>
</organism>
<dbReference type="Proteomes" id="UP000324222">
    <property type="component" value="Unassembled WGS sequence"/>
</dbReference>
<sequence>MPETLPIPELLGCTKEKANAPDGSCLAMIETPMGQGDSRSVKLLRYPTQQLYYSTTIVTKHFQGLDGTSKRYSLRKRNHHSIGFDSGRKE</sequence>
<proteinExistence type="predicted"/>
<evidence type="ECO:0000313" key="1">
    <source>
        <dbReference type="EMBL" id="MPC29547.1"/>
    </source>
</evidence>
<gene>
    <name evidence="1" type="ORF">E2C01_022788</name>
</gene>